<dbReference type="Gene3D" id="3.20.20.80">
    <property type="entry name" value="Glycosidases"/>
    <property type="match status" value="1"/>
</dbReference>
<sequence length="106" mass="12641">MKETKVKGYFVWSWCDNFEWKDGYTFRFGIIYIDYQNNLTRYLKDSAMWFSKFLAAKDEKEKEEQKQGGDGDDDDDEKEGEEDEQDDDDNDDDDDDDDDDEKVGKN</sequence>
<evidence type="ECO:0000256" key="4">
    <source>
        <dbReference type="RuleBase" id="RU003690"/>
    </source>
</evidence>
<dbReference type="STRING" id="429701.A0A2G9HKU8"/>
<keyword evidence="2" id="KW-0378">Hydrolase</keyword>
<dbReference type="GO" id="GO:0005975">
    <property type="term" value="P:carbohydrate metabolic process"/>
    <property type="evidence" value="ECO:0007669"/>
    <property type="project" value="InterPro"/>
</dbReference>
<dbReference type="InterPro" id="IPR017853">
    <property type="entry name" value="GH"/>
</dbReference>
<protein>
    <recommendedName>
        <fullName evidence="8">Beta-glucosidase</fullName>
    </recommendedName>
</protein>
<gene>
    <name evidence="6" type="ORF">CDL12_09188</name>
</gene>
<evidence type="ECO:0000313" key="7">
    <source>
        <dbReference type="Proteomes" id="UP000231279"/>
    </source>
</evidence>
<feature type="region of interest" description="Disordered" evidence="5">
    <location>
        <begin position="57"/>
        <end position="106"/>
    </location>
</feature>
<dbReference type="GO" id="GO:0008422">
    <property type="term" value="F:beta-glucosidase activity"/>
    <property type="evidence" value="ECO:0007669"/>
    <property type="project" value="TreeGrafter"/>
</dbReference>
<dbReference type="PANTHER" id="PTHR10353:SF137">
    <property type="entry name" value="MYROSINASE 3-RELATED"/>
    <property type="match status" value="1"/>
</dbReference>
<keyword evidence="3" id="KW-0326">Glycosidase</keyword>
<comment type="similarity">
    <text evidence="1 4">Belongs to the glycosyl hydrolase 1 family.</text>
</comment>
<evidence type="ECO:0000256" key="1">
    <source>
        <dbReference type="ARBA" id="ARBA00010838"/>
    </source>
</evidence>
<comment type="caution">
    <text evidence="6">The sequence shown here is derived from an EMBL/GenBank/DDBJ whole genome shotgun (WGS) entry which is preliminary data.</text>
</comment>
<evidence type="ECO:0000256" key="2">
    <source>
        <dbReference type="ARBA" id="ARBA00022801"/>
    </source>
</evidence>
<dbReference type="PRINTS" id="PR00131">
    <property type="entry name" value="GLHYDRLASE1"/>
</dbReference>
<evidence type="ECO:0000256" key="5">
    <source>
        <dbReference type="SAM" id="MobiDB-lite"/>
    </source>
</evidence>
<name>A0A2G9HKU8_9LAMI</name>
<feature type="compositionally biased region" description="Acidic residues" evidence="5">
    <location>
        <begin position="70"/>
        <end position="106"/>
    </location>
</feature>
<proteinExistence type="inferred from homology"/>
<accession>A0A2G9HKU8</accession>
<dbReference type="Proteomes" id="UP000231279">
    <property type="component" value="Unassembled WGS sequence"/>
</dbReference>
<dbReference type="PANTHER" id="PTHR10353">
    <property type="entry name" value="GLYCOSYL HYDROLASE"/>
    <property type="match status" value="1"/>
</dbReference>
<feature type="compositionally biased region" description="Basic and acidic residues" evidence="5">
    <location>
        <begin position="57"/>
        <end position="69"/>
    </location>
</feature>
<evidence type="ECO:0000313" key="6">
    <source>
        <dbReference type="EMBL" id="PIN18152.1"/>
    </source>
</evidence>
<dbReference type="EMBL" id="NKXS01001516">
    <property type="protein sequence ID" value="PIN18152.1"/>
    <property type="molecule type" value="Genomic_DNA"/>
</dbReference>
<evidence type="ECO:0008006" key="8">
    <source>
        <dbReference type="Google" id="ProtNLM"/>
    </source>
</evidence>
<dbReference type="SUPFAM" id="SSF51445">
    <property type="entry name" value="(Trans)glycosidases"/>
    <property type="match status" value="1"/>
</dbReference>
<organism evidence="6 7">
    <name type="scientific">Handroanthus impetiginosus</name>
    <dbReference type="NCBI Taxonomy" id="429701"/>
    <lineage>
        <taxon>Eukaryota</taxon>
        <taxon>Viridiplantae</taxon>
        <taxon>Streptophyta</taxon>
        <taxon>Embryophyta</taxon>
        <taxon>Tracheophyta</taxon>
        <taxon>Spermatophyta</taxon>
        <taxon>Magnoliopsida</taxon>
        <taxon>eudicotyledons</taxon>
        <taxon>Gunneridae</taxon>
        <taxon>Pentapetalae</taxon>
        <taxon>asterids</taxon>
        <taxon>lamiids</taxon>
        <taxon>Lamiales</taxon>
        <taxon>Bignoniaceae</taxon>
        <taxon>Crescentiina</taxon>
        <taxon>Tabebuia alliance</taxon>
        <taxon>Handroanthus</taxon>
    </lineage>
</organism>
<evidence type="ECO:0000256" key="3">
    <source>
        <dbReference type="ARBA" id="ARBA00023295"/>
    </source>
</evidence>
<reference evidence="7" key="1">
    <citation type="journal article" date="2018" name="Gigascience">
        <title>Genome assembly of the Pink Ipe (Handroanthus impetiginosus, Bignoniaceae), a highly valued, ecologically keystone Neotropical timber forest tree.</title>
        <authorList>
            <person name="Silva-Junior O.B."/>
            <person name="Grattapaglia D."/>
            <person name="Novaes E."/>
            <person name="Collevatti R.G."/>
        </authorList>
    </citation>
    <scope>NUCLEOTIDE SEQUENCE [LARGE SCALE GENOMIC DNA]</scope>
    <source>
        <strain evidence="7">cv. UFG-1</strain>
    </source>
</reference>
<dbReference type="InterPro" id="IPR001360">
    <property type="entry name" value="Glyco_hydro_1"/>
</dbReference>
<dbReference type="OrthoDB" id="911808at2759"/>
<keyword evidence="7" id="KW-1185">Reference proteome</keyword>
<dbReference type="Pfam" id="PF00232">
    <property type="entry name" value="Glyco_hydro_1"/>
    <property type="match status" value="1"/>
</dbReference>
<dbReference type="AlphaFoldDB" id="A0A2G9HKU8"/>